<keyword evidence="3 8" id="KW-0349">Heme</keyword>
<keyword evidence="5 9" id="KW-0560">Oxidoreductase</keyword>
<accession>A0A2P2MAT8</accession>
<dbReference type="PRINTS" id="PR00385">
    <property type="entry name" value="P450"/>
</dbReference>
<evidence type="ECO:0000256" key="5">
    <source>
        <dbReference type="ARBA" id="ARBA00023002"/>
    </source>
</evidence>
<feature type="binding site" description="axial binding residue" evidence="8">
    <location>
        <position position="446"/>
    </location>
    <ligand>
        <name>heme</name>
        <dbReference type="ChEBI" id="CHEBI:30413"/>
    </ligand>
    <ligandPart>
        <name>Fe</name>
        <dbReference type="ChEBI" id="CHEBI:18248"/>
    </ligandPart>
</feature>
<name>A0A2P2MAT8_RHIMU</name>
<dbReference type="FunFam" id="1.10.630.10:FF:000011">
    <property type="entry name" value="Cytochrome P450 83B1"/>
    <property type="match status" value="1"/>
</dbReference>
<dbReference type="GO" id="GO:0016705">
    <property type="term" value="F:oxidoreductase activity, acting on paired donors, with incorporation or reduction of molecular oxygen"/>
    <property type="evidence" value="ECO:0007669"/>
    <property type="project" value="InterPro"/>
</dbReference>
<dbReference type="InterPro" id="IPR002401">
    <property type="entry name" value="Cyt_P450_E_grp-I"/>
</dbReference>
<reference evidence="11" key="1">
    <citation type="submission" date="2018-02" db="EMBL/GenBank/DDBJ databases">
        <title>Rhizophora mucronata_Transcriptome.</title>
        <authorList>
            <person name="Meera S.P."/>
            <person name="Sreeshan A."/>
            <person name="Augustine A."/>
        </authorList>
    </citation>
    <scope>NUCLEOTIDE SEQUENCE</scope>
    <source>
        <tissue evidence="11">Leaf</tissue>
    </source>
</reference>
<keyword evidence="10" id="KW-1133">Transmembrane helix</keyword>
<dbReference type="InterPro" id="IPR001128">
    <property type="entry name" value="Cyt_P450"/>
</dbReference>
<sequence length="507" mass="57390">MALFQWLNESSISTFLLASILVAIVLKLLLQMKSRKPNLNLPPSPAKFPIIGNLHQLGNMPHLSFHRLAEKYGPMIFLQLGEVPTVVVSSARLAKEVLKTHDLAFASRPQLFSAKGLFYNCTDIGFSPYGAYWRSIRKICILELLSAKRVQTYSFVREEEVARMVSRISESYPETTNLSKMIGLYANSVVCRVALGRDFSGGEYDRHGFKKMLDDFQDLLGGFSLGDYFPSIEFVNNLTGLKSKLQSTVMRFNRFFDDVIREHLNPQRREVHKDLVDVLLDIEKNGSTEVPLTRDNIKAIILDMFAAGTDTTFITLDWAMTELIMNPQVMEKAQAEVRSVVGERRCVQESDLHQLPYMKSVIKEVFRLHPAAPVSVPRESIKDAIIDGYNIPAKSRIYVNVWAIGRDPMVWENPETFEPERFMGSSIDYKGQDYELIPFGAGRRICPAITFASAVIELALARLLHSFDWQLPPGISAEDIDNTEAFGVTMHRTVPLHVIAKPRFPLE</sequence>
<dbReference type="GO" id="GO:0020037">
    <property type="term" value="F:heme binding"/>
    <property type="evidence" value="ECO:0007669"/>
    <property type="project" value="InterPro"/>
</dbReference>
<evidence type="ECO:0000256" key="2">
    <source>
        <dbReference type="ARBA" id="ARBA00010617"/>
    </source>
</evidence>
<dbReference type="GO" id="GO:0004497">
    <property type="term" value="F:monooxygenase activity"/>
    <property type="evidence" value="ECO:0007669"/>
    <property type="project" value="UniProtKB-KW"/>
</dbReference>
<dbReference type="AlphaFoldDB" id="A0A2P2MAT8"/>
<evidence type="ECO:0000256" key="4">
    <source>
        <dbReference type="ARBA" id="ARBA00022723"/>
    </source>
</evidence>
<organism evidence="11">
    <name type="scientific">Rhizophora mucronata</name>
    <name type="common">Asiatic mangrove</name>
    <dbReference type="NCBI Taxonomy" id="61149"/>
    <lineage>
        <taxon>Eukaryota</taxon>
        <taxon>Viridiplantae</taxon>
        <taxon>Streptophyta</taxon>
        <taxon>Embryophyta</taxon>
        <taxon>Tracheophyta</taxon>
        <taxon>Spermatophyta</taxon>
        <taxon>Magnoliopsida</taxon>
        <taxon>eudicotyledons</taxon>
        <taxon>Gunneridae</taxon>
        <taxon>Pentapetalae</taxon>
        <taxon>rosids</taxon>
        <taxon>fabids</taxon>
        <taxon>Malpighiales</taxon>
        <taxon>Rhizophoraceae</taxon>
        <taxon>Rhizophora</taxon>
    </lineage>
</organism>
<keyword evidence="10" id="KW-0472">Membrane</keyword>
<dbReference type="EMBL" id="GGEC01046854">
    <property type="protein sequence ID" value="MBX27338.1"/>
    <property type="molecule type" value="Transcribed_RNA"/>
</dbReference>
<dbReference type="Pfam" id="PF00067">
    <property type="entry name" value="p450"/>
    <property type="match status" value="1"/>
</dbReference>
<evidence type="ECO:0008006" key="12">
    <source>
        <dbReference type="Google" id="ProtNLM"/>
    </source>
</evidence>
<proteinExistence type="inferred from homology"/>
<dbReference type="InterPro" id="IPR017972">
    <property type="entry name" value="Cyt_P450_CS"/>
</dbReference>
<keyword evidence="4 8" id="KW-0479">Metal-binding</keyword>
<dbReference type="PRINTS" id="PR00463">
    <property type="entry name" value="EP450I"/>
</dbReference>
<keyword evidence="10" id="KW-0812">Transmembrane</keyword>
<evidence type="ECO:0000256" key="1">
    <source>
        <dbReference type="ARBA" id="ARBA00001971"/>
    </source>
</evidence>
<evidence type="ECO:0000313" key="11">
    <source>
        <dbReference type="EMBL" id="MBX27338.1"/>
    </source>
</evidence>
<keyword evidence="7 9" id="KW-0503">Monooxygenase</keyword>
<dbReference type="InterPro" id="IPR036396">
    <property type="entry name" value="Cyt_P450_sf"/>
</dbReference>
<comment type="cofactor">
    <cofactor evidence="1 8">
        <name>heme</name>
        <dbReference type="ChEBI" id="CHEBI:30413"/>
    </cofactor>
</comment>
<dbReference type="PROSITE" id="PS00086">
    <property type="entry name" value="CYTOCHROME_P450"/>
    <property type="match status" value="1"/>
</dbReference>
<dbReference type="Gene3D" id="1.10.630.10">
    <property type="entry name" value="Cytochrome P450"/>
    <property type="match status" value="1"/>
</dbReference>
<evidence type="ECO:0000256" key="7">
    <source>
        <dbReference type="ARBA" id="ARBA00023033"/>
    </source>
</evidence>
<dbReference type="GO" id="GO:0005506">
    <property type="term" value="F:iron ion binding"/>
    <property type="evidence" value="ECO:0007669"/>
    <property type="project" value="InterPro"/>
</dbReference>
<dbReference type="PANTHER" id="PTHR47955">
    <property type="entry name" value="CYTOCHROME P450 FAMILY 71 PROTEIN"/>
    <property type="match status" value="1"/>
</dbReference>
<comment type="similarity">
    <text evidence="2 9">Belongs to the cytochrome P450 family.</text>
</comment>
<dbReference type="SUPFAM" id="SSF48264">
    <property type="entry name" value="Cytochrome P450"/>
    <property type="match status" value="1"/>
</dbReference>
<keyword evidence="6 8" id="KW-0408">Iron</keyword>
<evidence type="ECO:0000256" key="10">
    <source>
        <dbReference type="SAM" id="Phobius"/>
    </source>
</evidence>
<dbReference type="PANTHER" id="PTHR47955:SF19">
    <property type="entry name" value="CYTOCHROME P450 71A9-LIKE ISOFORM X1"/>
    <property type="match status" value="1"/>
</dbReference>
<evidence type="ECO:0000256" key="8">
    <source>
        <dbReference type="PIRSR" id="PIRSR602401-1"/>
    </source>
</evidence>
<evidence type="ECO:0000256" key="3">
    <source>
        <dbReference type="ARBA" id="ARBA00022617"/>
    </source>
</evidence>
<dbReference type="CDD" id="cd11072">
    <property type="entry name" value="CYP71-like"/>
    <property type="match status" value="1"/>
</dbReference>
<evidence type="ECO:0000256" key="9">
    <source>
        <dbReference type="RuleBase" id="RU000461"/>
    </source>
</evidence>
<evidence type="ECO:0000256" key="6">
    <source>
        <dbReference type="ARBA" id="ARBA00023004"/>
    </source>
</evidence>
<protein>
    <recommendedName>
        <fullName evidence="12">Cytochrome P450 71A1-like</fullName>
    </recommendedName>
</protein>
<feature type="transmembrane region" description="Helical" evidence="10">
    <location>
        <begin position="12"/>
        <end position="30"/>
    </location>
</feature>